<keyword evidence="3" id="KW-0808">Transferase</keyword>
<name>A0A533IBF9_PARDE</name>
<proteinExistence type="predicted"/>
<dbReference type="AlphaFoldDB" id="A0A533IBF9"/>
<dbReference type="SUPFAM" id="SSF55729">
    <property type="entry name" value="Acyl-CoA N-acyltransferases (Nat)"/>
    <property type="match status" value="1"/>
</dbReference>
<dbReference type="EMBL" id="VAFL01000004">
    <property type="protein sequence ID" value="TKW67410.1"/>
    <property type="molecule type" value="Genomic_DNA"/>
</dbReference>
<dbReference type="GO" id="GO:0016747">
    <property type="term" value="F:acyltransferase activity, transferring groups other than amino-acyl groups"/>
    <property type="evidence" value="ECO:0007669"/>
    <property type="project" value="InterPro"/>
</dbReference>
<feature type="region of interest" description="Disordered" evidence="1">
    <location>
        <begin position="202"/>
        <end position="232"/>
    </location>
</feature>
<gene>
    <name evidence="3" type="ORF">DI616_07120</name>
</gene>
<evidence type="ECO:0000259" key="2">
    <source>
        <dbReference type="PROSITE" id="PS51186"/>
    </source>
</evidence>
<dbReference type="CDD" id="cd04301">
    <property type="entry name" value="NAT_SF"/>
    <property type="match status" value="1"/>
</dbReference>
<comment type="caution">
    <text evidence="3">The sequence shown here is derived from an EMBL/GenBank/DDBJ whole genome shotgun (WGS) entry which is preliminary data.</text>
</comment>
<dbReference type="Proteomes" id="UP000315344">
    <property type="component" value="Unassembled WGS sequence"/>
</dbReference>
<evidence type="ECO:0000256" key="1">
    <source>
        <dbReference type="SAM" id="MobiDB-lite"/>
    </source>
</evidence>
<feature type="compositionally biased region" description="Basic and acidic residues" evidence="1">
    <location>
        <begin position="221"/>
        <end position="232"/>
    </location>
</feature>
<dbReference type="InterPro" id="IPR000182">
    <property type="entry name" value="GNAT_dom"/>
</dbReference>
<feature type="domain" description="N-acetyltransferase" evidence="2">
    <location>
        <begin position="43"/>
        <end position="186"/>
    </location>
</feature>
<protein>
    <submittedName>
        <fullName evidence="3">N-acetyltransferase</fullName>
    </submittedName>
</protein>
<dbReference type="PROSITE" id="PS51186">
    <property type="entry name" value="GNAT"/>
    <property type="match status" value="1"/>
</dbReference>
<dbReference type="Gene3D" id="3.40.630.30">
    <property type="match status" value="1"/>
</dbReference>
<reference evidence="3 4" key="1">
    <citation type="journal article" date="2017" name="Nat. Commun.">
        <title>In situ click chemistry generation of cyclooxygenase-2 inhibitors.</title>
        <authorList>
            <person name="Bhardwaj A."/>
            <person name="Kaur J."/>
            <person name="Wuest M."/>
            <person name="Wuest F."/>
        </authorList>
    </citation>
    <scope>NUCLEOTIDE SEQUENCE [LARGE SCALE GENOMIC DNA]</scope>
    <source>
        <strain evidence="3">S2_012_000_R3_94</strain>
    </source>
</reference>
<evidence type="ECO:0000313" key="4">
    <source>
        <dbReference type="Proteomes" id="UP000315344"/>
    </source>
</evidence>
<dbReference type="InterPro" id="IPR016181">
    <property type="entry name" value="Acyl_CoA_acyltransferase"/>
</dbReference>
<organism evidence="3 4">
    <name type="scientific">Paracoccus denitrificans</name>
    <dbReference type="NCBI Taxonomy" id="266"/>
    <lineage>
        <taxon>Bacteria</taxon>
        <taxon>Pseudomonadati</taxon>
        <taxon>Pseudomonadota</taxon>
        <taxon>Alphaproteobacteria</taxon>
        <taxon>Rhodobacterales</taxon>
        <taxon>Paracoccaceae</taxon>
        <taxon>Paracoccus</taxon>
    </lineage>
</organism>
<accession>A0A533IBF9</accession>
<sequence>MTPPDAAGILPLHGSVVHPILATAARRATHHAAIQPNVEGRQVQLCEEQPEDWHDVEALMDLCFAPGRTALSSYRLRDGVDPVPDLCLLLREDGTLRAAIRFWPVRVAGRPVLLLGPVAVHPTAQGEGLGAWLIQESLSRARDIGWARVMLVGDAPYYSRFGFAKLGAVEMPPPTNPERVLGLELQPGAWVDVTGLVMRETDPEVAPAHDGASDPDNCQEVEPRKDAPDGRR</sequence>
<dbReference type="Pfam" id="PF00583">
    <property type="entry name" value="Acetyltransf_1"/>
    <property type="match status" value="1"/>
</dbReference>
<evidence type="ECO:0000313" key="3">
    <source>
        <dbReference type="EMBL" id="TKW67410.1"/>
    </source>
</evidence>